<gene>
    <name evidence="2" type="ORF">B0H67DRAFT_387335</name>
</gene>
<organism evidence="2 3">
    <name type="scientific">Lasiosphaeris hirsuta</name>
    <dbReference type="NCBI Taxonomy" id="260670"/>
    <lineage>
        <taxon>Eukaryota</taxon>
        <taxon>Fungi</taxon>
        <taxon>Dikarya</taxon>
        <taxon>Ascomycota</taxon>
        <taxon>Pezizomycotina</taxon>
        <taxon>Sordariomycetes</taxon>
        <taxon>Sordariomycetidae</taxon>
        <taxon>Sordariales</taxon>
        <taxon>Lasiosphaeriaceae</taxon>
        <taxon>Lasiosphaeris</taxon>
    </lineage>
</organism>
<reference evidence="2" key="1">
    <citation type="submission" date="2023-06" db="EMBL/GenBank/DDBJ databases">
        <title>Genome-scale phylogeny and comparative genomics of the fungal order Sordariales.</title>
        <authorList>
            <consortium name="Lawrence Berkeley National Laboratory"/>
            <person name="Hensen N."/>
            <person name="Bonometti L."/>
            <person name="Westerberg I."/>
            <person name="Brannstrom I.O."/>
            <person name="Guillou S."/>
            <person name="Cros-Aarteil S."/>
            <person name="Calhoun S."/>
            <person name="Haridas S."/>
            <person name="Kuo A."/>
            <person name="Mondo S."/>
            <person name="Pangilinan J."/>
            <person name="Riley R."/>
            <person name="Labutti K."/>
            <person name="Andreopoulos B."/>
            <person name="Lipzen A."/>
            <person name="Chen C."/>
            <person name="Yanf M."/>
            <person name="Daum C."/>
            <person name="Ng V."/>
            <person name="Clum A."/>
            <person name="Steindorff A."/>
            <person name="Ohm R."/>
            <person name="Martin F."/>
            <person name="Silar P."/>
            <person name="Natvig D."/>
            <person name="Lalanne C."/>
            <person name="Gautier V."/>
            <person name="Ament-Velasquez S.L."/>
            <person name="Kruys A."/>
            <person name="Hutchinson M.I."/>
            <person name="Powell A.J."/>
            <person name="Barry K."/>
            <person name="Miller A.N."/>
            <person name="Grigoriev I.V."/>
            <person name="Debuchy R."/>
            <person name="Gladieux P."/>
            <person name="Thoren M.H."/>
            <person name="Johannesson H."/>
        </authorList>
    </citation>
    <scope>NUCLEOTIDE SEQUENCE</scope>
    <source>
        <strain evidence="2">SMH4607-1</strain>
    </source>
</reference>
<sequence>MSPNKTKGRRCDQCALARQRCDKQDLCGRCSINDLNCTRGEKVERRRHRKSEDIERRWTVTVPATFTRESQADEVIETTRALPETRSEVPPSTTKLASTNPIAARLLVIEGELQELRHKHGVGLTREPPGDGTRNGNIDGAPPNDNHLSLTTTSFAPAALPLLNKDEPAGLSRTIFTST</sequence>
<dbReference type="Proteomes" id="UP001172102">
    <property type="component" value="Unassembled WGS sequence"/>
</dbReference>
<protein>
    <recommendedName>
        <fullName evidence="4">Zn(2)-C6 fungal-type domain-containing protein</fullName>
    </recommendedName>
</protein>
<comment type="caution">
    <text evidence="2">The sequence shown here is derived from an EMBL/GenBank/DDBJ whole genome shotgun (WGS) entry which is preliminary data.</text>
</comment>
<evidence type="ECO:0008006" key="4">
    <source>
        <dbReference type="Google" id="ProtNLM"/>
    </source>
</evidence>
<dbReference type="AlphaFoldDB" id="A0AA39ZY11"/>
<name>A0AA39ZY11_9PEZI</name>
<keyword evidence="3" id="KW-1185">Reference proteome</keyword>
<evidence type="ECO:0000313" key="2">
    <source>
        <dbReference type="EMBL" id="KAK0705594.1"/>
    </source>
</evidence>
<evidence type="ECO:0000313" key="3">
    <source>
        <dbReference type="Proteomes" id="UP001172102"/>
    </source>
</evidence>
<evidence type="ECO:0000256" key="1">
    <source>
        <dbReference type="SAM" id="MobiDB-lite"/>
    </source>
</evidence>
<proteinExistence type="predicted"/>
<dbReference type="EMBL" id="JAUKUA010000007">
    <property type="protein sequence ID" value="KAK0705594.1"/>
    <property type="molecule type" value="Genomic_DNA"/>
</dbReference>
<accession>A0AA39ZY11</accession>
<feature type="region of interest" description="Disordered" evidence="1">
    <location>
        <begin position="122"/>
        <end position="149"/>
    </location>
</feature>